<evidence type="ECO:0000256" key="6">
    <source>
        <dbReference type="ARBA" id="ARBA00047304"/>
    </source>
</evidence>
<dbReference type="SUPFAM" id="SSF52058">
    <property type="entry name" value="L domain-like"/>
    <property type="match status" value="1"/>
</dbReference>
<name>A0ABM3I3F2_ZIZJJ</name>
<dbReference type="Pfam" id="PF20160">
    <property type="entry name" value="C-JID"/>
    <property type="match status" value="1"/>
</dbReference>
<evidence type="ECO:0000256" key="1">
    <source>
        <dbReference type="ARBA" id="ARBA00011982"/>
    </source>
</evidence>
<dbReference type="PANTHER" id="PTHR11017">
    <property type="entry name" value="LEUCINE-RICH REPEAT-CONTAINING PROTEIN"/>
    <property type="match status" value="1"/>
</dbReference>
<accession>A0ABM3I3F2</accession>
<dbReference type="InterPro" id="IPR045344">
    <property type="entry name" value="C-JID"/>
</dbReference>
<dbReference type="InterPro" id="IPR058192">
    <property type="entry name" value="WHD_ROQ1-like"/>
</dbReference>
<dbReference type="SUPFAM" id="SSF52200">
    <property type="entry name" value="Toll/Interleukin receptor TIR domain"/>
    <property type="match status" value="1"/>
</dbReference>
<gene>
    <name evidence="9" type="primary">LOC107429747</name>
</gene>
<dbReference type="Pfam" id="PF01582">
    <property type="entry name" value="TIR"/>
    <property type="match status" value="1"/>
</dbReference>
<dbReference type="Pfam" id="PF00931">
    <property type="entry name" value="NB-ARC"/>
    <property type="match status" value="1"/>
</dbReference>
<dbReference type="PANTHER" id="PTHR11017:SF479">
    <property type="entry name" value="DISEASE RESISTANCE PROTEIN (TIR-NBS-LRR CLASS) FAMILY"/>
    <property type="match status" value="1"/>
</dbReference>
<keyword evidence="5" id="KW-0520">NAD</keyword>
<evidence type="ECO:0000313" key="8">
    <source>
        <dbReference type="Proteomes" id="UP001652623"/>
    </source>
</evidence>
<keyword evidence="4" id="KW-0378">Hydrolase</keyword>
<dbReference type="InterPro" id="IPR035897">
    <property type="entry name" value="Toll_tir_struct_dom_sf"/>
</dbReference>
<dbReference type="Gene3D" id="3.80.10.10">
    <property type="entry name" value="Ribonuclease Inhibitor"/>
    <property type="match status" value="2"/>
</dbReference>
<dbReference type="Proteomes" id="UP001652623">
    <property type="component" value="Chromosome 6"/>
</dbReference>
<dbReference type="RefSeq" id="XP_048319859.2">
    <property type="nucleotide sequence ID" value="XM_048463902.2"/>
</dbReference>
<dbReference type="InterPro" id="IPR027417">
    <property type="entry name" value="P-loop_NTPase"/>
</dbReference>
<evidence type="ECO:0000313" key="9">
    <source>
        <dbReference type="RefSeq" id="XP_048319859.2"/>
    </source>
</evidence>
<dbReference type="Gene3D" id="3.40.50.300">
    <property type="entry name" value="P-loop containing nucleotide triphosphate hydrolases"/>
    <property type="match status" value="1"/>
</dbReference>
<dbReference type="InterPro" id="IPR032675">
    <property type="entry name" value="LRR_dom_sf"/>
</dbReference>
<dbReference type="SUPFAM" id="SSF52540">
    <property type="entry name" value="P-loop containing nucleoside triphosphate hydrolases"/>
    <property type="match status" value="1"/>
</dbReference>
<comment type="catalytic activity">
    <reaction evidence="6">
        <text>NAD(+) + H2O = ADP-D-ribose + nicotinamide + H(+)</text>
        <dbReference type="Rhea" id="RHEA:16301"/>
        <dbReference type="ChEBI" id="CHEBI:15377"/>
        <dbReference type="ChEBI" id="CHEBI:15378"/>
        <dbReference type="ChEBI" id="CHEBI:17154"/>
        <dbReference type="ChEBI" id="CHEBI:57540"/>
        <dbReference type="ChEBI" id="CHEBI:57967"/>
        <dbReference type="EC" id="3.2.2.6"/>
    </reaction>
    <physiologicalReaction direction="left-to-right" evidence="6">
        <dbReference type="Rhea" id="RHEA:16302"/>
    </physiologicalReaction>
</comment>
<dbReference type="Gene3D" id="1.10.8.430">
    <property type="entry name" value="Helical domain of apoptotic protease-activating factors"/>
    <property type="match status" value="1"/>
</dbReference>
<dbReference type="PROSITE" id="PS50104">
    <property type="entry name" value="TIR"/>
    <property type="match status" value="1"/>
</dbReference>
<evidence type="ECO:0000256" key="3">
    <source>
        <dbReference type="ARBA" id="ARBA00022737"/>
    </source>
</evidence>
<dbReference type="InterPro" id="IPR002182">
    <property type="entry name" value="NB-ARC"/>
</dbReference>
<dbReference type="PRINTS" id="PR00364">
    <property type="entry name" value="DISEASERSIST"/>
</dbReference>
<dbReference type="SMART" id="SM00255">
    <property type="entry name" value="TIR"/>
    <property type="match status" value="1"/>
</dbReference>
<dbReference type="InterPro" id="IPR042197">
    <property type="entry name" value="Apaf_helical"/>
</dbReference>
<dbReference type="Gene3D" id="3.40.50.10140">
    <property type="entry name" value="Toll/interleukin-1 receptor homology (TIR) domain"/>
    <property type="match status" value="1"/>
</dbReference>
<organism evidence="8 9">
    <name type="scientific">Ziziphus jujuba</name>
    <name type="common">Chinese jujube</name>
    <name type="synonym">Ziziphus sativa</name>
    <dbReference type="NCBI Taxonomy" id="326968"/>
    <lineage>
        <taxon>Eukaryota</taxon>
        <taxon>Viridiplantae</taxon>
        <taxon>Streptophyta</taxon>
        <taxon>Embryophyta</taxon>
        <taxon>Tracheophyta</taxon>
        <taxon>Spermatophyta</taxon>
        <taxon>Magnoliopsida</taxon>
        <taxon>eudicotyledons</taxon>
        <taxon>Gunneridae</taxon>
        <taxon>Pentapetalae</taxon>
        <taxon>rosids</taxon>
        <taxon>fabids</taxon>
        <taxon>Rosales</taxon>
        <taxon>Rhamnaceae</taxon>
        <taxon>Paliureae</taxon>
        <taxon>Ziziphus</taxon>
    </lineage>
</organism>
<evidence type="ECO:0000259" key="7">
    <source>
        <dbReference type="PROSITE" id="PS50104"/>
    </source>
</evidence>
<proteinExistence type="predicted"/>
<dbReference type="GeneID" id="107429747"/>
<dbReference type="InterPro" id="IPR000157">
    <property type="entry name" value="TIR_dom"/>
</dbReference>
<evidence type="ECO:0000256" key="4">
    <source>
        <dbReference type="ARBA" id="ARBA00022801"/>
    </source>
</evidence>
<dbReference type="EC" id="3.2.2.6" evidence="1"/>
<keyword evidence="2" id="KW-0433">Leucine-rich repeat</keyword>
<dbReference type="Pfam" id="PF23282">
    <property type="entry name" value="WHD_ROQ1"/>
    <property type="match status" value="1"/>
</dbReference>
<keyword evidence="3" id="KW-0677">Repeat</keyword>
<protein>
    <recommendedName>
        <fullName evidence="1">ADP-ribosyl cyclase/cyclic ADP-ribose hydrolase</fullName>
        <ecNumber evidence="1">3.2.2.6</ecNumber>
    </recommendedName>
</protein>
<feature type="domain" description="TIR" evidence="7">
    <location>
        <begin position="24"/>
        <end position="191"/>
    </location>
</feature>
<keyword evidence="8" id="KW-1185">Reference proteome</keyword>
<sequence>MDQWRLYCKMVSTSSFSSANPPHKQFDVFLSFRGEDTRHGFASYLYGALSAKSISTFMDDHELERGDEISPTLDKAIKKSKILVVVLSENYASSTWCLEELVKILECKRNNGQTVMPVFYGIDPSVVRKQNGSYGIAFNKLEERFRDRIDKVHQWRAALTEVSNLRGWDSKNYWPECKLVQKVVEDILKELPKYRSSFEHSKELLFGIEKNIKEVESRLSIGPKDVRIIGIWGMGGIGKTTLATIVFEKLSDEFEGCCFLPNVREQHARNGLDHLRRKLLSNLLDDEDILTMDTLVGASSFILDRLRRKKVLIVLDDVDSSILLDALVRENHQLAPGSRIIVTSRNRQVLKGVSDDIYKVQRLNSFESFHLFCLHAFKSDPPAIDDQKMISEVISYAYGNPLALKVLGFSLHSRNKEAWESALKKLKRFSNPDIQDVLRISYEQLDDKGMKDTFLDIACIFDSSFARDYAESILVDNPYVKIDITGLLDKSLIENSEVLKDNELLMNDLIRQMGRQIARDEDEQPGNRCRLCDAKDACYVLENKTGTAAIEVISFNMSEITQNVRVCRSAFSNMCNLRILKVYCDNIGGYGFKLSIPNGLDSYLSDKLRYLWWDLYPLKSLPSKFNPENLVELALRGSHLENLWNYKVQSLPMLRRIDLSYSKFLTRLPDLSRIPNLERLNLEGCTSLVELLSPIQNLDKLAYLNLNGCTKLKNMKGTSRSTGYLDFILHGGIKNLLKNICQPSLTSQAHIPQKFQVNLTCLILSGTAIEEVDPSIGYLPGLVQLDMSYCTRLKSLPTSICNLKSLEMLSLAFCSKLEKLPPLPSTLLHLGLYCCESLKSLSELPSLCFSLSANYCKTLEKISTWRAPLLHNMKIINFNFFCGHIDFYGCEKLDQNTRNSILVDRAVLKILFRMKFGMTGPNSHDFRYPGDEIPKWFNYQTCGTSIKIMLCPNWNNANFLGLAFCIVLDQNKTDPNISLCINCKLNFKTMDDDHLHEYHDSRALLERKVSSDHLLMWYVAKLALQRSEKMVGLNWPSTCRTEASFHVLPCYYDCIELRYVKNLGSEYGQIKKFGIRFVYMADTARFDAETKSGNIRHYDEYCESSGSEAKRKNESYFDEYCGFHGEEDVEWHPTIKSKRLKVILPLSKRRKV</sequence>
<reference evidence="9" key="1">
    <citation type="submission" date="2025-08" db="UniProtKB">
        <authorList>
            <consortium name="RefSeq"/>
        </authorList>
    </citation>
    <scope>IDENTIFICATION</scope>
    <source>
        <tissue evidence="9">Seedling</tissue>
    </source>
</reference>
<evidence type="ECO:0000256" key="2">
    <source>
        <dbReference type="ARBA" id="ARBA00022614"/>
    </source>
</evidence>
<evidence type="ECO:0000256" key="5">
    <source>
        <dbReference type="ARBA" id="ARBA00023027"/>
    </source>
</evidence>
<dbReference type="InterPro" id="IPR044974">
    <property type="entry name" value="Disease_R_plants"/>
</dbReference>